<organism evidence="2 3">
    <name type="scientific">Salinicola socius</name>
    <dbReference type="NCBI Taxonomy" id="404433"/>
    <lineage>
        <taxon>Bacteria</taxon>
        <taxon>Pseudomonadati</taxon>
        <taxon>Pseudomonadota</taxon>
        <taxon>Gammaproteobacteria</taxon>
        <taxon>Oceanospirillales</taxon>
        <taxon>Halomonadaceae</taxon>
        <taxon>Salinicola</taxon>
    </lineage>
</organism>
<dbReference type="STRING" id="404433.BTW07_01675"/>
<dbReference type="InterPro" id="IPR012301">
    <property type="entry name" value="Malic_N_dom"/>
</dbReference>
<proteinExistence type="predicted"/>
<gene>
    <name evidence="2" type="ORF">BTW07_01675</name>
</gene>
<evidence type="ECO:0000259" key="1">
    <source>
        <dbReference type="SMART" id="SM01274"/>
    </source>
</evidence>
<protein>
    <recommendedName>
        <fullName evidence="1">Malic enzyme N-terminal domain-containing protein</fullName>
    </recommendedName>
</protein>
<dbReference type="GO" id="GO:0006108">
    <property type="term" value="P:malate metabolic process"/>
    <property type="evidence" value="ECO:0007669"/>
    <property type="project" value="TreeGrafter"/>
</dbReference>
<dbReference type="GO" id="GO:0004470">
    <property type="term" value="F:malic enzyme activity"/>
    <property type="evidence" value="ECO:0007669"/>
    <property type="project" value="InterPro"/>
</dbReference>
<comment type="caution">
    <text evidence="2">The sequence shown here is derived from an EMBL/GenBank/DDBJ whole genome shotgun (WGS) entry which is preliminary data.</text>
</comment>
<dbReference type="SMART" id="SM01274">
    <property type="entry name" value="malic"/>
    <property type="match status" value="1"/>
</dbReference>
<dbReference type="SUPFAM" id="SSF53223">
    <property type="entry name" value="Aminoacid dehydrogenase-like, N-terminal domain"/>
    <property type="match status" value="1"/>
</dbReference>
<sequence>MANASRIKSSPADISGVALLNDPHLNKGTAFTATERERYGLVGLLPDTVETLDREVERVQTLLAVKDSDLERYIYLIELLDRNETLFYKMVMADPMRFLPILYDPTVGEVCLKFGHIYRRAGGMYVSLTHKGRVAEVLRAWPVEDVRFICAATVERPADVRAWIEGMLYTPVYAELGTA</sequence>
<dbReference type="InterPro" id="IPR037062">
    <property type="entry name" value="Malic_N_dom_sf"/>
</dbReference>
<dbReference type="RefSeq" id="WP_075568396.1">
    <property type="nucleotide sequence ID" value="NZ_MSDO01000001.1"/>
</dbReference>
<dbReference type="GO" id="GO:0016616">
    <property type="term" value="F:oxidoreductase activity, acting on the CH-OH group of donors, NAD or NADP as acceptor"/>
    <property type="evidence" value="ECO:0007669"/>
    <property type="project" value="InterPro"/>
</dbReference>
<evidence type="ECO:0000313" key="2">
    <source>
        <dbReference type="EMBL" id="OLO06227.1"/>
    </source>
</evidence>
<dbReference type="PANTHER" id="PTHR23406:SF34">
    <property type="entry name" value="NAD-DEPENDENT MALIC ENZYME, MITOCHONDRIAL"/>
    <property type="match status" value="1"/>
</dbReference>
<feature type="domain" description="Malic enzyme N-terminal" evidence="1">
    <location>
        <begin position="80"/>
        <end position="169"/>
    </location>
</feature>
<name>A0A1Q8SXR9_9GAMM</name>
<keyword evidence="3" id="KW-1185">Reference proteome</keyword>
<dbReference type="EMBL" id="MSDO01000001">
    <property type="protein sequence ID" value="OLO06227.1"/>
    <property type="molecule type" value="Genomic_DNA"/>
</dbReference>
<dbReference type="Pfam" id="PF00390">
    <property type="entry name" value="malic"/>
    <property type="match status" value="1"/>
</dbReference>
<dbReference type="InterPro" id="IPR046346">
    <property type="entry name" value="Aminoacid_DH-like_N_sf"/>
</dbReference>
<accession>A0A1Q8SXR9</accession>
<dbReference type="OrthoDB" id="3314528at2"/>
<dbReference type="AlphaFoldDB" id="A0A1Q8SXR9"/>
<dbReference type="Gene3D" id="3.40.50.10380">
    <property type="entry name" value="Malic enzyme, N-terminal domain"/>
    <property type="match status" value="1"/>
</dbReference>
<reference evidence="2 3" key="1">
    <citation type="submission" date="2016-12" db="EMBL/GenBank/DDBJ databases">
        <title>Draft genome sequences of strains Salinicola socius SMB35, Salinicola sp. MH3R3-1 and Chromohalobacter sp. SMB17 from the Verkhnekamsk potash mining region of Russia.</title>
        <authorList>
            <person name="Mavrodi D.V."/>
            <person name="Olsson B.E."/>
            <person name="Korsakova E.S."/>
            <person name="Pyankova A."/>
            <person name="Mavrodi O.V."/>
            <person name="Plotnikova E.G."/>
        </authorList>
    </citation>
    <scope>NUCLEOTIDE SEQUENCE [LARGE SCALE GENOMIC DNA]</scope>
    <source>
        <strain evidence="2 3">SMB35</strain>
    </source>
</reference>
<dbReference type="Proteomes" id="UP000186878">
    <property type="component" value="Unassembled WGS sequence"/>
</dbReference>
<evidence type="ECO:0000313" key="3">
    <source>
        <dbReference type="Proteomes" id="UP000186878"/>
    </source>
</evidence>
<dbReference type="PANTHER" id="PTHR23406">
    <property type="entry name" value="MALIC ENZYME-RELATED"/>
    <property type="match status" value="1"/>
</dbReference>